<feature type="transmembrane region" description="Helical" evidence="1">
    <location>
        <begin position="72"/>
        <end position="96"/>
    </location>
</feature>
<organism evidence="2 3">
    <name type="scientific">Natribacillus halophilus</name>
    <dbReference type="NCBI Taxonomy" id="549003"/>
    <lineage>
        <taxon>Bacteria</taxon>
        <taxon>Bacillati</taxon>
        <taxon>Bacillota</taxon>
        <taxon>Bacilli</taxon>
        <taxon>Bacillales</taxon>
        <taxon>Bacillaceae</taxon>
        <taxon>Natribacillus</taxon>
    </lineage>
</organism>
<dbReference type="Proteomes" id="UP000198853">
    <property type="component" value="Unassembled WGS sequence"/>
</dbReference>
<name>A0A1G8LWK7_9BACI</name>
<feature type="transmembrane region" description="Helical" evidence="1">
    <location>
        <begin position="7"/>
        <end position="27"/>
    </location>
</feature>
<protein>
    <submittedName>
        <fullName evidence="2">Uncharacterized protein</fullName>
    </submittedName>
</protein>
<evidence type="ECO:0000256" key="1">
    <source>
        <dbReference type="SAM" id="Phobius"/>
    </source>
</evidence>
<reference evidence="2 3" key="1">
    <citation type="submission" date="2016-10" db="EMBL/GenBank/DDBJ databases">
        <authorList>
            <person name="de Groot N.N."/>
        </authorList>
    </citation>
    <scope>NUCLEOTIDE SEQUENCE [LARGE SCALE GENOMIC DNA]</scope>
    <source>
        <strain evidence="2 3">DSM 21771</strain>
    </source>
</reference>
<dbReference type="EMBL" id="FNEN01000003">
    <property type="protein sequence ID" value="SDI59540.1"/>
    <property type="molecule type" value="Genomic_DNA"/>
</dbReference>
<dbReference type="AlphaFoldDB" id="A0A1G8LWK7"/>
<keyword evidence="1" id="KW-0812">Transmembrane</keyword>
<gene>
    <name evidence="2" type="ORF">SAMN04488123_103293</name>
</gene>
<keyword evidence="3" id="KW-1185">Reference proteome</keyword>
<evidence type="ECO:0000313" key="2">
    <source>
        <dbReference type="EMBL" id="SDI59540.1"/>
    </source>
</evidence>
<accession>A0A1G8LWK7</accession>
<feature type="transmembrane region" description="Helical" evidence="1">
    <location>
        <begin position="33"/>
        <end position="60"/>
    </location>
</feature>
<evidence type="ECO:0000313" key="3">
    <source>
        <dbReference type="Proteomes" id="UP000198853"/>
    </source>
</evidence>
<sequence length="101" mass="11583">MIVRKGCFPFLLLCLGLLLLIYIIRYFTVAQLIYSAFIGLFLLFFIVSVFIVISLIIAHIKEIKARNTGKSVNLLLIGIWLLIKVVSVWLAIFMFYNPPAF</sequence>
<keyword evidence="1" id="KW-0472">Membrane</keyword>
<proteinExistence type="predicted"/>
<keyword evidence="1" id="KW-1133">Transmembrane helix</keyword>